<feature type="transmembrane region" description="Helical" evidence="6">
    <location>
        <begin position="288"/>
        <end position="308"/>
    </location>
</feature>
<dbReference type="STRING" id="100225.SAMN05421595_0717"/>
<dbReference type="eggNOG" id="COG2814">
    <property type="taxonomic scope" value="Bacteria"/>
</dbReference>
<gene>
    <name evidence="7" type="ORF">AUCHE_08_04440</name>
</gene>
<feature type="transmembrane region" description="Helical" evidence="6">
    <location>
        <begin position="349"/>
        <end position="372"/>
    </location>
</feature>
<evidence type="ECO:0000256" key="4">
    <source>
        <dbReference type="ARBA" id="ARBA00022989"/>
    </source>
</evidence>
<dbReference type="CDD" id="cd06173">
    <property type="entry name" value="MFS_MefA_like"/>
    <property type="match status" value="1"/>
</dbReference>
<dbReference type="OrthoDB" id="69054at2"/>
<keyword evidence="8" id="KW-1185">Reference proteome</keyword>
<feature type="transmembrane region" description="Helical" evidence="6">
    <location>
        <begin position="228"/>
        <end position="248"/>
    </location>
</feature>
<dbReference type="Pfam" id="PF07690">
    <property type="entry name" value="MFS_1"/>
    <property type="match status" value="1"/>
</dbReference>
<protein>
    <submittedName>
        <fullName evidence="7">Putative major facilitator superfamily transporter</fullName>
    </submittedName>
</protein>
<feature type="transmembrane region" description="Helical" evidence="6">
    <location>
        <begin position="260"/>
        <end position="281"/>
    </location>
</feature>
<comment type="caution">
    <text evidence="7">The sequence shown here is derived from an EMBL/GenBank/DDBJ whole genome shotgun (WGS) entry which is preliminary data.</text>
</comment>
<evidence type="ECO:0000313" key="8">
    <source>
        <dbReference type="Proteomes" id="UP000008495"/>
    </source>
</evidence>
<sequence length="414" mass="42487">MTPFRPLTISTYRRLFAAMVLIIFAQGAWALYLAMQTLALGATPATLSGVVAWSGIGLLAGSLPAGVLADRVPNKTVIVGVLTLNLTIATATSTAAILGMVTFWMLAASAFIIGVSTAFFFPAYTALVPVLVASDDLMAVNGLEGATRPVIGQTLAPAAVGVVIGATMPAAGGYLIAAALGLALLAALRLPAPTPTEVRDDASATSPLTDLLEGFRYVARTRWVRSSVLFAAVMGLVVTGPLEVLLPALIRSSHENGPALYGAVLAALGAGGLVGSLLAGSWRTPARFLPAMVGAWALGCVPLAIPAFTSNPWAIGAGLAVYGALIGIGMVVWGTVLQEHVPLDMLGRVASLDFFISIAFMPLSIALTGLLSRHIDTHTLFVTAGLVPLATAALLAALGQLRMSRKTLAEAEQA</sequence>
<feature type="transmembrane region" description="Helical" evidence="6">
    <location>
        <begin position="378"/>
        <end position="398"/>
    </location>
</feature>
<keyword evidence="2" id="KW-1003">Cell membrane</keyword>
<dbReference type="InterPro" id="IPR011701">
    <property type="entry name" value="MFS"/>
</dbReference>
<keyword evidence="5 6" id="KW-0472">Membrane</keyword>
<keyword evidence="3 6" id="KW-0812">Transmembrane</keyword>
<dbReference type="PANTHER" id="PTHR23513:SF11">
    <property type="entry name" value="STAPHYLOFERRIN A TRANSPORTER"/>
    <property type="match status" value="1"/>
</dbReference>
<reference evidence="7 8" key="1">
    <citation type="submission" date="2012-08" db="EMBL/GenBank/DDBJ databases">
        <title>Whole genome shotgun sequence of Austwickia chelonae NBRC 105200.</title>
        <authorList>
            <person name="Yoshida I."/>
            <person name="Hosoyama A."/>
            <person name="Tsuchikane K."/>
            <person name="Katsumata H."/>
            <person name="Ando Y."/>
            <person name="Ohji S."/>
            <person name="Hamada M."/>
            <person name="Tamura T."/>
            <person name="Yamazoe A."/>
            <person name="Yamazaki S."/>
            <person name="Fujita N."/>
        </authorList>
    </citation>
    <scope>NUCLEOTIDE SEQUENCE [LARGE SCALE GENOMIC DNA]</scope>
    <source>
        <strain evidence="7 8">NBRC 105200</strain>
    </source>
</reference>
<evidence type="ECO:0000256" key="3">
    <source>
        <dbReference type="ARBA" id="ARBA00022692"/>
    </source>
</evidence>
<dbReference type="SUPFAM" id="SSF103473">
    <property type="entry name" value="MFS general substrate transporter"/>
    <property type="match status" value="1"/>
</dbReference>
<evidence type="ECO:0000313" key="7">
    <source>
        <dbReference type="EMBL" id="GAB78199.1"/>
    </source>
</evidence>
<dbReference type="GO" id="GO:0022857">
    <property type="term" value="F:transmembrane transporter activity"/>
    <property type="evidence" value="ECO:0007669"/>
    <property type="project" value="InterPro"/>
</dbReference>
<evidence type="ECO:0000256" key="5">
    <source>
        <dbReference type="ARBA" id="ARBA00023136"/>
    </source>
</evidence>
<accession>K6VNA1</accession>
<feature type="transmembrane region" description="Helical" evidence="6">
    <location>
        <begin position="314"/>
        <end position="337"/>
    </location>
</feature>
<evidence type="ECO:0000256" key="2">
    <source>
        <dbReference type="ARBA" id="ARBA00022475"/>
    </source>
</evidence>
<comment type="subcellular location">
    <subcellularLocation>
        <location evidence="1">Cell membrane</location>
        <topology evidence="1">Multi-pass membrane protein</topology>
    </subcellularLocation>
</comment>
<dbReference type="InterPro" id="IPR036259">
    <property type="entry name" value="MFS_trans_sf"/>
</dbReference>
<proteinExistence type="predicted"/>
<evidence type="ECO:0000256" key="1">
    <source>
        <dbReference type="ARBA" id="ARBA00004651"/>
    </source>
</evidence>
<dbReference type="AlphaFoldDB" id="K6VNA1"/>
<name>K6VNA1_9MICO</name>
<feature type="transmembrane region" description="Helical" evidence="6">
    <location>
        <begin position="171"/>
        <end position="190"/>
    </location>
</feature>
<feature type="transmembrane region" description="Helical" evidence="6">
    <location>
        <begin position="76"/>
        <end position="98"/>
    </location>
</feature>
<dbReference type="Proteomes" id="UP000008495">
    <property type="component" value="Unassembled WGS sequence"/>
</dbReference>
<feature type="transmembrane region" description="Helical" evidence="6">
    <location>
        <begin position="46"/>
        <end position="69"/>
    </location>
</feature>
<feature type="transmembrane region" description="Helical" evidence="6">
    <location>
        <begin position="104"/>
        <end position="133"/>
    </location>
</feature>
<organism evidence="7 8">
    <name type="scientific">Austwickia chelonae NBRC 105200</name>
    <dbReference type="NCBI Taxonomy" id="1184607"/>
    <lineage>
        <taxon>Bacteria</taxon>
        <taxon>Bacillati</taxon>
        <taxon>Actinomycetota</taxon>
        <taxon>Actinomycetes</taxon>
        <taxon>Micrococcales</taxon>
        <taxon>Dermatophilaceae</taxon>
        <taxon>Austwickia</taxon>
    </lineage>
</organism>
<dbReference type="Gene3D" id="1.20.1250.20">
    <property type="entry name" value="MFS general substrate transporter like domains"/>
    <property type="match status" value="1"/>
</dbReference>
<evidence type="ECO:0000256" key="6">
    <source>
        <dbReference type="SAM" id="Phobius"/>
    </source>
</evidence>
<dbReference type="EMBL" id="BAGZ01000008">
    <property type="protein sequence ID" value="GAB78199.1"/>
    <property type="molecule type" value="Genomic_DNA"/>
</dbReference>
<dbReference type="PANTHER" id="PTHR23513">
    <property type="entry name" value="INTEGRAL MEMBRANE EFFLUX PROTEIN-RELATED"/>
    <property type="match status" value="1"/>
</dbReference>
<keyword evidence="4 6" id="KW-1133">Transmembrane helix</keyword>
<dbReference type="GO" id="GO:0005886">
    <property type="term" value="C:plasma membrane"/>
    <property type="evidence" value="ECO:0007669"/>
    <property type="project" value="UniProtKB-SubCell"/>
</dbReference>
<dbReference type="RefSeq" id="WP_006502954.1">
    <property type="nucleotide sequence ID" value="NZ_BAGZ01000008.1"/>
</dbReference>